<dbReference type="Pfam" id="PF02518">
    <property type="entry name" value="HATPase_c"/>
    <property type="match status" value="1"/>
</dbReference>
<dbReference type="InterPro" id="IPR004358">
    <property type="entry name" value="Sig_transdc_His_kin-like_C"/>
</dbReference>
<feature type="transmembrane region" description="Helical" evidence="7">
    <location>
        <begin position="173"/>
        <end position="194"/>
    </location>
</feature>
<dbReference type="InterPro" id="IPR003594">
    <property type="entry name" value="HATPase_dom"/>
</dbReference>
<keyword evidence="7" id="KW-0472">Membrane</keyword>
<dbReference type="EC" id="2.7.13.3" evidence="2"/>
<feature type="transmembrane region" description="Helical" evidence="7">
    <location>
        <begin position="14"/>
        <end position="36"/>
    </location>
</feature>
<keyword evidence="6" id="KW-0067">ATP-binding</keyword>
<comment type="catalytic activity">
    <reaction evidence="1">
        <text>ATP + protein L-histidine = ADP + protein N-phospho-L-histidine.</text>
        <dbReference type="EC" id="2.7.13.3"/>
    </reaction>
</comment>
<dbReference type="Gene3D" id="3.30.565.10">
    <property type="entry name" value="Histidine kinase-like ATPase, C-terminal domain"/>
    <property type="match status" value="1"/>
</dbReference>
<dbReference type="PROSITE" id="PS50109">
    <property type="entry name" value="HIS_KIN"/>
    <property type="match status" value="1"/>
</dbReference>
<dbReference type="PRINTS" id="PR00344">
    <property type="entry name" value="BCTRLSENSOR"/>
</dbReference>
<dbReference type="KEGG" id="mpq:ABA45_01040"/>
<evidence type="ECO:0000256" key="1">
    <source>
        <dbReference type="ARBA" id="ARBA00000085"/>
    </source>
</evidence>
<dbReference type="AlphaFoldDB" id="A0A0H4I017"/>
<evidence type="ECO:0000256" key="5">
    <source>
        <dbReference type="ARBA" id="ARBA00022777"/>
    </source>
</evidence>
<dbReference type="STRING" id="330734.ABA45_01040"/>
<dbReference type="InterPro" id="IPR005467">
    <property type="entry name" value="His_kinase_dom"/>
</dbReference>
<keyword evidence="4" id="KW-0547">Nucleotide-binding</keyword>
<dbReference type="GO" id="GO:0005524">
    <property type="term" value="F:ATP binding"/>
    <property type="evidence" value="ECO:0007669"/>
    <property type="project" value="UniProtKB-KW"/>
</dbReference>
<name>A0A0H4I017_9GAMM</name>
<evidence type="ECO:0000256" key="4">
    <source>
        <dbReference type="ARBA" id="ARBA00022741"/>
    </source>
</evidence>
<keyword evidence="3" id="KW-0808">Transferase</keyword>
<feature type="transmembrane region" description="Helical" evidence="7">
    <location>
        <begin position="73"/>
        <end position="93"/>
    </location>
</feature>
<dbReference type="SMART" id="SM00387">
    <property type="entry name" value="HATPase_c"/>
    <property type="match status" value="1"/>
</dbReference>
<keyword evidence="10" id="KW-1185">Reference proteome</keyword>
<dbReference type="EMBL" id="CP011494">
    <property type="protein sequence ID" value="AKO51183.1"/>
    <property type="molecule type" value="Genomic_DNA"/>
</dbReference>
<evidence type="ECO:0000256" key="2">
    <source>
        <dbReference type="ARBA" id="ARBA00012438"/>
    </source>
</evidence>
<proteinExistence type="predicted"/>
<evidence type="ECO:0000256" key="3">
    <source>
        <dbReference type="ARBA" id="ARBA00022679"/>
    </source>
</evidence>
<evidence type="ECO:0000256" key="7">
    <source>
        <dbReference type="SAM" id="Phobius"/>
    </source>
</evidence>
<dbReference type="PANTHER" id="PTHR44936">
    <property type="entry name" value="SENSOR PROTEIN CREC"/>
    <property type="match status" value="1"/>
</dbReference>
<organism evidence="9 10">
    <name type="scientific">Marinobacter psychrophilus</name>
    <dbReference type="NCBI Taxonomy" id="330734"/>
    <lineage>
        <taxon>Bacteria</taxon>
        <taxon>Pseudomonadati</taxon>
        <taxon>Pseudomonadota</taxon>
        <taxon>Gammaproteobacteria</taxon>
        <taxon>Pseudomonadales</taxon>
        <taxon>Marinobacteraceae</taxon>
        <taxon>Marinobacter</taxon>
    </lineage>
</organism>
<feature type="domain" description="Histidine kinase" evidence="8">
    <location>
        <begin position="226"/>
        <end position="430"/>
    </location>
</feature>
<dbReference type="RefSeq" id="WP_048383711.1">
    <property type="nucleotide sequence ID" value="NZ_CP011494.1"/>
</dbReference>
<gene>
    <name evidence="9" type="ORF">ABA45_01040</name>
</gene>
<feature type="transmembrane region" description="Helical" evidence="7">
    <location>
        <begin position="48"/>
        <end position="67"/>
    </location>
</feature>
<keyword evidence="5 9" id="KW-0418">Kinase</keyword>
<evidence type="ECO:0000313" key="10">
    <source>
        <dbReference type="Proteomes" id="UP000036406"/>
    </source>
</evidence>
<dbReference type="SUPFAM" id="SSF55874">
    <property type="entry name" value="ATPase domain of HSP90 chaperone/DNA topoisomerase II/histidine kinase"/>
    <property type="match status" value="1"/>
</dbReference>
<dbReference type="InterPro" id="IPR050980">
    <property type="entry name" value="2C_sensor_his_kinase"/>
</dbReference>
<reference evidence="9 10" key="1">
    <citation type="submission" date="2015-05" db="EMBL/GenBank/DDBJ databases">
        <title>Complete genome of Marinobacter psychrophilus strain 20041T isolated from sea-ice of the Canadian Basin.</title>
        <authorList>
            <person name="Song L."/>
            <person name="Ren L."/>
            <person name="Yu Y."/>
            <person name="Wang X."/>
        </authorList>
    </citation>
    <scope>NUCLEOTIDE SEQUENCE [LARGE SCALE GENOMIC DNA]</scope>
    <source>
        <strain evidence="9 10">20041</strain>
    </source>
</reference>
<dbReference type="PATRIC" id="fig|330734.3.peg.225"/>
<sequence length="433" mass="46697">MEWLTLSQTGFQGAARYLLGMRLAIVTIMLLAIAVTETFITLSHRAEALLLCLAYGVLATLAWLWFTRRPPQSILPATMTLGLDLLLIGCWLYNTGGYTNPLVSLLLLPLAIALVLVPLNHAIGLTIGSVLIYTLLMLWHQPISSDTIFATRSGAISAMAHNHGANLAQLHLIGMWVTFVLTAVILVLAVGTLAHQLRGQQLRLSQSRETRLRDEQIISLGLSSAAIAHRLGTPMNTLSLLVEELKTLPPDADINADLELMSSQLALCSQHLRQLSASAMQAKLSQLETLSLELWLQRLQESTTLLWPEANIHWQRPFPPFNVQVDATLDQAVLNLLANAITASPQWVAVSAKAPGVDCVEIIVEDQGAGLASALLDSPGANIVNSETGMGVGLFLSNATIGRLGGKLKARPNDANGRGTTMIIELPAAEYSL</sequence>
<dbReference type="Proteomes" id="UP000036406">
    <property type="component" value="Chromosome"/>
</dbReference>
<protein>
    <recommendedName>
        <fullName evidence="2">histidine kinase</fullName>
        <ecNumber evidence="2">2.7.13.3</ecNumber>
    </recommendedName>
</protein>
<evidence type="ECO:0000259" key="8">
    <source>
        <dbReference type="PROSITE" id="PS50109"/>
    </source>
</evidence>
<keyword evidence="7" id="KW-0812">Transmembrane</keyword>
<keyword evidence="7" id="KW-1133">Transmembrane helix</keyword>
<dbReference type="GO" id="GO:0000155">
    <property type="term" value="F:phosphorelay sensor kinase activity"/>
    <property type="evidence" value="ECO:0007669"/>
    <property type="project" value="TreeGrafter"/>
</dbReference>
<accession>A0A0H4I017</accession>
<feature type="transmembrane region" description="Helical" evidence="7">
    <location>
        <begin position="105"/>
        <end position="136"/>
    </location>
</feature>
<evidence type="ECO:0000313" key="9">
    <source>
        <dbReference type="EMBL" id="AKO51183.1"/>
    </source>
</evidence>
<evidence type="ECO:0000256" key="6">
    <source>
        <dbReference type="ARBA" id="ARBA00022840"/>
    </source>
</evidence>
<dbReference type="PANTHER" id="PTHR44936:SF10">
    <property type="entry name" value="SENSOR PROTEIN RSTB"/>
    <property type="match status" value="1"/>
</dbReference>
<dbReference type="InterPro" id="IPR036890">
    <property type="entry name" value="HATPase_C_sf"/>
</dbReference>
<dbReference type="GO" id="GO:0005886">
    <property type="term" value="C:plasma membrane"/>
    <property type="evidence" value="ECO:0007669"/>
    <property type="project" value="TreeGrafter"/>
</dbReference>